<accession>A0A0A8JBF2</accession>
<dbReference type="RefSeq" id="YP_009213047.1">
    <property type="nucleotide sequence ID" value="NC_028950.1"/>
</dbReference>
<evidence type="ECO:0000313" key="2">
    <source>
        <dbReference type="Proteomes" id="UP000203794"/>
    </source>
</evidence>
<keyword evidence="2" id="KW-1185">Reference proteome</keyword>
<sequence length="51" mass="5843">MLVFLLVEKADDAFDYVFGQCCEGFDSQHLGFEFVENFVDDAHDFSLKGVF</sequence>
<name>A0A0A8JBF2_9CAUD</name>
<dbReference type="EMBL" id="AP014693">
    <property type="protein sequence ID" value="BAQ02726.1"/>
    <property type="molecule type" value="Genomic_DNA"/>
</dbReference>
<proteinExistence type="predicted"/>
<dbReference type="KEGG" id="vg:26639639"/>
<dbReference type="GeneID" id="26639639"/>
<protein>
    <submittedName>
        <fullName evidence="1">Uncharacterized protein</fullName>
    </submittedName>
</protein>
<evidence type="ECO:0000313" key="1">
    <source>
        <dbReference type="EMBL" id="BAQ02726.1"/>
    </source>
</evidence>
<organism evidence="1 2">
    <name type="scientific">Ralstonia phage RSL2</name>
    <dbReference type="NCBI Taxonomy" id="1585840"/>
    <lineage>
        <taxon>Viruses</taxon>
        <taxon>Duplodnaviria</taxon>
        <taxon>Heunggongvirae</taxon>
        <taxon>Uroviricota</taxon>
        <taxon>Caudoviricetes</taxon>
        <taxon>Chimalliviridae</taxon>
        <taxon>Chiangmaivirus</taxon>
        <taxon>Chiangmaivirus RSL2</taxon>
    </lineage>
</organism>
<dbReference type="Proteomes" id="UP000203794">
    <property type="component" value="Segment"/>
</dbReference>
<reference evidence="1 2" key="1">
    <citation type="submission" date="2014-12" db="EMBL/GenBank/DDBJ databases">
        <title>Genome analysis of a novel jumbo phage RSL2 infecting the phytopathogen Ralstonia solanacearum.</title>
        <authorList>
            <person name="Kawasaki T."/>
            <person name="Fujie M."/>
            <person name="Chatchawankanphanich O."/>
            <person name="Ogata H."/>
            <person name="Yamada T."/>
        </authorList>
    </citation>
    <scope>NUCLEOTIDE SEQUENCE [LARGE SCALE GENOMIC DNA]</scope>
    <source>
        <strain evidence="1 2">RSL2</strain>
    </source>
</reference>